<protein>
    <submittedName>
        <fullName evidence="1">Uncharacterized protein</fullName>
    </submittedName>
</protein>
<organism evidence="1 2">
    <name type="scientific">Synechococcus phage Bellamy</name>
    <dbReference type="NCBI Taxonomy" id="2023996"/>
    <lineage>
        <taxon>Viruses</taxon>
        <taxon>Duplodnaviria</taxon>
        <taxon>Heunggongvirae</taxon>
        <taxon>Uroviricota</taxon>
        <taxon>Caudoviricetes</taxon>
        <taxon>Pantevenvirales</taxon>
        <taxon>Kyanoviridae</taxon>
        <taxon>Bellamyvirus</taxon>
        <taxon>Bellamyvirus bellamy</taxon>
    </lineage>
</organism>
<reference evidence="1 2" key="1">
    <citation type="submission" date="2017-06" db="EMBL/GenBank/DDBJ databases">
        <authorList>
            <person name="Kim H.J."/>
            <person name="Triplett B.A."/>
        </authorList>
    </citation>
    <scope>NUCLEOTIDE SEQUENCE [LARGE SCALE GENOMIC DNA]</scope>
</reference>
<dbReference type="GeneID" id="54981544"/>
<dbReference type="Proteomes" id="UP000221247">
    <property type="component" value="Segment"/>
</dbReference>
<evidence type="ECO:0000313" key="1">
    <source>
        <dbReference type="EMBL" id="ASR76250.1"/>
    </source>
</evidence>
<sequence length="251" mass="29692">MSKKFAVCFSGYPRFVRQQFKSIKENFLDGLGDYDVYAKFQWKDDYENIQIHHEYDDKFEVNELEDFKELYADKLKKIEVIEPYKFDLEFSDQSAEGDMFLSKEQAKDVGYRMKCQFQGIADCIDIIDNIEDYDYVVRMRTDVTFMSEIEMKDLETDVIMNQDGFVAGRDRPWSDWFFISPVKDVQFFHDMAKIEEHFSGGVRHTHNVLAEVGRKYGMEYFEFYVRTPTATGGDIGTPFKKQTNKYTVIAR</sequence>
<proteinExistence type="predicted"/>
<dbReference type="KEGG" id="vg:54981544"/>
<gene>
    <name evidence="1" type="primary">214</name>
    <name evidence="1" type="ORF">PBI_BELLAMY_214</name>
</gene>
<name>A0A222YW02_9CAUD</name>
<accession>A0A222YW02</accession>
<keyword evidence="2" id="KW-1185">Reference proteome</keyword>
<dbReference type="EMBL" id="MF351863">
    <property type="protein sequence ID" value="ASR76250.1"/>
    <property type="molecule type" value="Genomic_DNA"/>
</dbReference>
<evidence type="ECO:0000313" key="2">
    <source>
        <dbReference type="Proteomes" id="UP000221247"/>
    </source>
</evidence>
<dbReference type="RefSeq" id="YP_009791363.1">
    <property type="nucleotide sequence ID" value="NC_047838.1"/>
</dbReference>